<gene>
    <name evidence="4" type="ORF">FSP39_011283</name>
</gene>
<organism evidence="4 5">
    <name type="scientific">Pinctada imbricata</name>
    <name type="common">Atlantic pearl-oyster</name>
    <name type="synonym">Pinctada martensii</name>
    <dbReference type="NCBI Taxonomy" id="66713"/>
    <lineage>
        <taxon>Eukaryota</taxon>
        <taxon>Metazoa</taxon>
        <taxon>Spiralia</taxon>
        <taxon>Lophotrochozoa</taxon>
        <taxon>Mollusca</taxon>
        <taxon>Bivalvia</taxon>
        <taxon>Autobranchia</taxon>
        <taxon>Pteriomorphia</taxon>
        <taxon>Pterioida</taxon>
        <taxon>Pterioidea</taxon>
        <taxon>Pteriidae</taxon>
        <taxon>Pinctada</taxon>
    </lineage>
</organism>
<dbReference type="InterPro" id="IPR040285">
    <property type="entry name" value="ProX/PRXD1"/>
</dbReference>
<evidence type="ECO:0000256" key="1">
    <source>
        <dbReference type="ARBA" id="ARBA00010201"/>
    </source>
</evidence>
<dbReference type="AlphaFoldDB" id="A0AA89BRS0"/>
<dbReference type="EMBL" id="VSWD01000009">
    <property type="protein sequence ID" value="KAK3093114.1"/>
    <property type="molecule type" value="Genomic_DNA"/>
</dbReference>
<dbReference type="SUPFAM" id="SSF55826">
    <property type="entry name" value="YbaK/ProRS associated domain"/>
    <property type="match status" value="1"/>
</dbReference>
<dbReference type="InterPro" id="IPR007214">
    <property type="entry name" value="YbaK/aa-tRNA-synth-assoc-dom"/>
</dbReference>
<proteinExistence type="inferred from homology"/>
<keyword evidence="5" id="KW-1185">Reference proteome</keyword>
<evidence type="ECO:0000256" key="2">
    <source>
        <dbReference type="ARBA" id="ARBA00031612"/>
    </source>
</evidence>
<dbReference type="Pfam" id="PF04073">
    <property type="entry name" value="tRNA_edit"/>
    <property type="match status" value="1"/>
</dbReference>
<evidence type="ECO:0000313" key="5">
    <source>
        <dbReference type="Proteomes" id="UP001186944"/>
    </source>
</evidence>
<evidence type="ECO:0000259" key="3">
    <source>
        <dbReference type="Pfam" id="PF04073"/>
    </source>
</evidence>
<dbReference type="GO" id="GO:0002161">
    <property type="term" value="F:aminoacyl-tRNA deacylase activity"/>
    <property type="evidence" value="ECO:0007669"/>
    <property type="project" value="InterPro"/>
</dbReference>
<protein>
    <recommendedName>
        <fullName evidence="2">PrdX deacylase domain-containing protein 1</fullName>
    </recommendedName>
</protein>
<sequence>MMSTELIERNGLLTKLEEWGVKTNTVEHPEVFTVEQALPHVSSLEGMFAKNLFLRDKKKKLYLFCAPHNADVKLNDLSKLVGAPGGFRFADESVLYEKLGLRQGSVTIFGLINDRSNDVKLIIDENC</sequence>
<dbReference type="Gene3D" id="3.90.960.10">
    <property type="entry name" value="YbaK/aminoacyl-tRNA synthetase-associated domain"/>
    <property type="match status" value="1"/>
</dbReference>
<accession>A0AA89BRS0</accession>
<dbReference type="InterPro" id="IPR036754">
    <property type="entry name" value="YbaK/aa-tRNA-synt-asso_dom_sf"/>
</dbReference>
<comment type="caution">
    <text evidence="4">The sequence shown here is derived from an EMBL/GenBank/DDBJ whole genome shotgun (WGS) entry which is preliminary data.</text>
</comment>
<reference evidence="4" key="1">
    <citation type="submission" date="2019-08" db="EMBL/GenBank/DDBJ databases">
        <title>The improved chromosome-level genome for the pearl oyster Pinctada fucata martensii using PacBio sequencing and Hi-C.</title>
        <authorList>
            <person name="Zheng Z."/>
        </authorList>
    </citation>
    <scope>NUCLEOTIDE SEQUENCE</scope>
    <source>
        <strain evidence="4">ZZ-2019</strain>
        <tissue evidence="4">Adductor muscle</tissue>
    </source>
</reference>
<name>A0AA89BRS0_PINIB</name>
<feature type="domain" description="YbaK/aminoacyl-tRNA synthetase-associated" evidence="3">
    <location>
        <begin position="28"/>
        <end position="125"/>
    </location>
</feature>
<dbReference type="Proteomes" id="UP001186944">
    <property type="component" value="Unassembled WGS sequence"/>
</dbReference>
<dbReference type="PANTHER" id="PTHR31423:SF3">
    <property type="entry name" value="PROLYL-TRNA SYNTHETASE ASSOCIATED DOMAIN-CONTAINING PROTEIN 1-RELATED"/>
    <property type="match status" value="1"/>
</dbReference>
<evidence type="ECO:0000313" key="4">
    <source>
        <dbReference type="EMBL" id="KAK3093114.1"/>
    </source>
</evidence>
<dbReference type="PANTHER" id="PTHR31423">
    <property type="entry name" value="YBAK DOMAIN-CONTAINING PROTEIN"/>
    <property type="match status" value="1"/>
</dbReference>
<comment type="similarity">
    <text evidence="1">Belongs to the PRORSD1 family.</text>
</comment>